<dbReference type="Proteomes" id="UP000008385">
    <property type="component" value="Chromosome"/>
</dbReference>
<dbReference type="eggNOG" id="ENOG503367B">
    <property type="taxonomic scope" value="Bacteria"/>
</dbReference>
<evidence type="ECO:0000313" key="1">
    <source>
        <dbReference type="EMBL" id="AEG92018.1"/>
    </source>
</evidence>
<dbReference type="AlphaFoldDB" id="F5XZ30"/>
<reference evidence="2" key="1">
    <citation type="submission" date="2006-01" db="EMBL/GenBank/DDBJ databases">
        <title>Genome of the cyst-dividing bacterium Ramlibacter tataouinensis.</title>
        <authorList>
            <person name="Barakat M."/>
            <person name="Ortet P."/>
            <person name="De Luca G."/>
            <person name="Jourlin-Castelli C."/>
            <person name="Ansaldi M."/>
            <person name="Py B."/>
            <person name="Fichant G."/>
            <person name="Coutinho P."/>
            <person name="Voulhoux R."/>
            <person name="Bastien O."/>
            <person name="Roy S."/>
            <person name="Marechal E."/>
            <person name="Henrissat B."/>
            <person name="Quentin Y."/>
            <person name="Noirot P."/>
            <person name="Filloux A."/>
            <person name="Mejean V."/>
            <person name="DuBow M."/>
            <person name="Barras F."/>
            <person name="Heulin T."/>
        </authorList>
    </citation>
    <scope>NUCLEOTIDE SEQUENCE [LARGE SCALE GENOMIC DNA]</scope>
    <source>
        <strain evidence="2">ATCC BAA-407 / DSM 14655 / LMG 21543 / TTB310</strain>
    </source>
</reference>
<dbReference type="EMBL" id="CP000245">
    <property type="protein sequence ID" value="AEG92018.1"/>
    <property type="molecule type" value="Genomic_DNA"/>
</dbReference>
<dbReference type="RefSeq" id="WP_013900251.1">
    <property type="nucleotide sequence ID" value="NC_015677.1"/>
</dbReference>
<protein>
    <submittedName>
        <fullName evidence="1">Uncharacterized protein</fullName>
    </submittedName>
</protein>
<dbReference type="OrthoDB" id="9155291at2"/>
<organism evidence="1 2">
    <name type="scientific">Ramlibacter tataouinensis (strain ATCC BAA-407 / DSM 14655 / LMG 21543 / TTB310)</name>
    <dbReference type="NCBI Taxonomy" id="365046"/>
    <lineage>
        <taxon>Bacteria</taxon>
        <taxon>Pseudomonadati</taxon>
        <taxon>Pseudomonadota</taxon>
        <taxon>Betaproteobacteria</taxon>
        <taxon>Burkholderiales</taxon>
        <taxon>Comamonadaceae</taxon>
        <taxon>Ramlibacter</taxon>
    </lineage>
</organism>
<name>F5XZ30_RAMTT</name>
<proteinExistence type="predicted"/>
<keyword evidence="2" id="KW-1185">Reference proteome</keyword>
<reference evidence="1 2" key="2">
    <citation type="journal article" date="2011" name="PLoS ONE">
        <title>The Cyst-Dividing Bacterium Ramlibacter tataouinensis TTB310 Genome Reveals a Well-Stocked Toolbox for Adaptation to a Desert Environment.</title>
        <authorList>
            <person name="De Luca G."/>
            <person name="Barakat M."/>
            <person name="Ortet P."/>
            <person name="Fochesato S."/>
            <person name="Jourlin-Castelli C."/>
            <person name="Ansaldi M."/>
            <person name="Py B."/>
            <person name="Fichant G."/>
            <person name="Coutinho P.M."/>
            <person name="Voulhoux R."/>
            <person name="Bastien O."/>
            <person name="Marechal E."/>
            <person name="Henrissat B."/>
            <person name="Quentin Y."/>
            <person name="Noirot P."/>
            <person name="Filloux A."/>
            <person name="Mejean V."/>
            <person name="Dubow M.S."/>
            <person name="Barras F."/>
            <person name="Barbe V."/>
            <person name="Weissenbach J."/>
            <person name="Mihalcescu I."/>
            <person name="Vermeglio A."/>
            <person name="Achouak W."/>
            <person name="Heulin T."/>
        </authorList>
    </citation>
    <scope>NUCLEOTIDE SEQUENCE [LARGE SCALE GENOMIC DNA]</scope>
    <source>
        <strain evidence="2">ATCC BAA-407 / DSM 14655 / LMG 21543 / TTB310</strain>
    </source>
</reference>
<dbReference type="PATRIC" id="fig|365046.3.peg.954"/>
<sequence length="92" mass="9412">MALRTVRRLAVAGVLLAAAALLNPSPDRHRAGLRQSVAERSPLAGALGIGAVAAFASRYHTLGVASYTTVGDRIATIGAFGLVFTLNASPAR</sequence>
<dbReference type="HOGENOM" id="CLU_2381393_0_0_4"/>
<dbReference type="STRING" id="365046.Rta_09330"/>
<gene>
    <name evidence="1" type="ordered locus">Rta_09330</name>
</gene>
<dbReference type="KEGG" id="rta:Rta_09330"/>
<accession>F5XZ30</accession>
<evidence type="ECO:0000313" key="2">
    <source>
        <dbReference type="Proteomes" id="UP000008385"/>
    </source>
</evidence>